<evidence type="ECO:0000256" key="2">
    <source>
        <dbReference type="ARBA" id="ARBA00022692"/>
    </source>
</evidence>
<feature type="transmembrane region" description="Helical" evidence="5">
    <location>
        <begin position="298"/>
        <end position="316"/>
    </location>
</feature>
<protein>
    <recommendedName>
        <fullName evidence="6">Integral membrane bound transporter domain-containing protein</fullName>
    </recommendedName>
</protein>
<feature type="transmembrane region" description="Helical" evidence="5">
    <location>
        <begin position="39"/>
        <end position="56"/>
    </location>
</feature>
<accession>A0ABS4WAW1</accession>
<feature type="transmembrane region" description="Helical" evidence="5">
    <location>
        <begin position="257"/>
        <end position="286"/>
    </location>
</feature>
<dbReference type="EMBL" id="JAGIOE010000001">
    <property type="protein sequence ID" value="MBP2372744.1"/>
    <property type="molecule type" value="Genomic_DNA"/>
</dbReference>
<keyword evidence="4 5" id="KW-0472">Membrane</keyword>
<dbReference type="RefSeq" id="WP_209906018.1">
    <property type="nucleotide sequence ID" value="NZ_BAAAMI010000019.1"/>
</dbReference>
<evidence type="ECO:0000313" key="7">
    <source>
        <dbReference type="EMBL" id="MBP2372744.1"/>
    </source>
</evidence>
<feature type="transmembrane region" description="Helical" evidence="5">
    <location>
        <begin position="137"/>
        <end position="156"/>
    </location>
</feature>
<reference evidence="7 8" key="1">
    <citation type="submission" date="2021-03" db="EMBL/GenBank/DDBJ databases">
        <title>Sequencing the genomes of 1000 actinobacteria strains.</title>
        <authorList>
            <person name="Klenk H.-P."/>
        </authorList>
    </citation>
    <scope>NUCLEOTIDE SEQUENCE [LARGE SCALE GENOMIC DNA]</scope>
    <source>
        <strain evidence="7 8">DSM 15454</strain>
    </source>
</reference>
<comment type="caution">
    <text evidence="7">The sequence shown here is derived from an EMBL/GenBank/DDBJ whole genome shotgun (WGS) entry which is preliminary data.</text>
</comment>
<feature type="domain" description="Integral membrane bound transporter" evidence="6">
    <location>
        <begin position="218"/>
        <end position="342"/>
    </location>
</feature>
<feature type="transmembrane region" description="Helical" evidence="5">
    <location>
        <begin position="90"/>
        <end position="107"/>
    </location>
</feature>
<gene>
    <name evidence="7" type="ORF">JOF46_000656</name>
</gene>
<evidence type="ECO:0000259" key="6">
    <source>
        <dbReference type="Pfam" id="PF13515"/>
    </source>
</evidence>
<sequence length="357" mass="36794">MAETVEARGTEPRGVSAAFRALDSRALLAMGPAQGDRLAAWRVALGVAVPSLALLAIGRPDLVIYAVFGAFAGIYGRNEPHQLRVIHQGQAAVLLVGGTVLGIGLAAAHVGPWTLVALEALVAGVVSMVADKYRLKPGGPFFCIFALGACASVPLAVPWWCAGLICLGSALFAVLVGFAGWMGSRSWVTGAVRPVVPAISPAILVHALRYLLAVGTAGAAGILLGIGHPYWAMAAGAVPLAAETLGARIVRGIHRVLGTLAGVGVTALILLPQPPIMVLGLAVVVLQFPSELFMTRHYGLALVFFTPLILVMTYLASPMDPGILMADRAVETVIGATAGVLVAVCIREPRPAGPVVR</sequence>
<organism evidence="7 8">
    <name type="scientific">Paeniglutamicibacter psychrophenolicus</name>
    <dbReference type="NCBI Taxonomy" id="257454"/>
    <lineage>
        <taxon>Bacteria</taxon>
        <taxon>Bacillati</taxon>
        <taxon>Actinomycetota</taxon>
        <taxon>Actinomycetes</taxon>
        <taxon>Micrococcales</taxon>
        <taxon>Micrococcaceae</taxon>
        <taxon>Paeniglutamicibacter</taxon>
    </lineage>
</organism>
<name>A0ABS4WAW1_9MICC</name>
<feature type="transmembrane region" description="Helical" evidence="5">
    <location>
        <begin position="230"/>
        <end position="250"/>
    </location>
</feature>
<keyword evidence="8" id="KW-1185">Reference proteome</keyword>
<comment type="subcellular location">
    <subcellularLocation>
        <location evidence="1">Membrane</location>
        <topology evidence="1">Multi-pass membrane protein</topology>
    </subcellularLocation>
</comment>
<evidence type="ECO:0000256" key="4">
    <source>
        <dbReference type="ARBA" id="ARBA00023136"/>
    </source>
</evidence>
<evidence type="ECO:0000313" key="8">
    <source>
        <dbReference type="Proteomes" id="UP000766570"/>
    </source>
</evidence>
<feature type="transmembrane region" description="Helical" evidence="5">
    <location>
        <begin position="62"/>
        <end position="78"/>
    </location>
</feature>
<dbReference type="Pfam" id="PF13515">
    <property type="entry name" value="FUSC_2"/>
    <property type="match status" value="1"/>
</dbReference>
<evidence type="ECO:0000256" key="1">
    <source>
        <dbReference type="ARBA" id="ARBA00004141"/>
    </source>
</evidence>
<evidence type="ECO:0000256" key="3">
    <source>
        <dbReference type="ARBA" id="ARBA00022989"/>
    </source>
</evidence>
<dbReference type="Proteomes" id="UP000766570">
    <property type="component" value="Unassembled WGS sequence"/>
</dbReference>
<dbReference type="InterPro" id="IPR049453">
    <property type="entry name" value="Memb_transporter_dom"/>
</dbReference>
<keyword evidence="3 5" id="KW-1133">Transmembrane helix</keyword>
<proteinExistence type="predicted"/>
<keyword evidence="2 5" id="KW-0812">Transmembrane</keyword>
<feature type="transmembrane region" description="Helical" evidence="5">
    <location>
        <begin position="162"/>
        <end position="182"/>
    </location>
</feature>
<evidence type="ECO:0000256" key="5">
    <source>
        <dbReference type="SAM" id="Phobius"/>
    </source>
</evidence>